<dbReference type="SUPFAM" id="SSF57667">
    <property type="entry name" value="beta-beta-alpha zinc fingers"/>
    <property type="match status" value="1"/>
</dbReference>
<keyword evidence="2" id="KW-0677">Repeat</keyword>
<feature type="region of interest" description="Disordered" evidence="6">
    <location>
        <begin position="1"/>
        <end position="68"/>
    </location>
</feature>
<dbReference type="EMBL" id="JAJSOF020000036">
    <property type="protein sequence ID" value="KAJ4429122.1"/>
    <property type="molecule type" value="Genomic_DNA"/>
</dbReference>
<reference evidence="8 9" key="1">
    <citation type="journal article" date="2022" name="Allergy">
        <title>Genome assembly and annotation of Periplaneta americana reveal a comprehensive cockroach allergen profile.</title>
        <authorList>
            <person name="Wang L."/>
            <person name="Xiong Q."/>
            <person name="Saelim N."/>
            <person name="Wang L."/>
            <person name="Nong W."/>
            <person name="Wan A.T."/>
            <person name="Shi M."/>
            <person name="Liu X."/>
            <person name="Cao Q."/>
            <person name="Hui J.H.L."/>
            <person name="Sookrung N."/>
            <person name="Leung T.F."/>
            <person name="Tungtrongchitr A."/>
            <person name="Tsui S.K.W."/>
        </authorList>
    </citation>
    <scope>NUCLEOTIDE SEQUENCE [LARGE SCALE GENOMIC DNA]</scope>
    <source>
        <strain evidence="8">PWHHKU_190912</strain>
    </source>
</reference>
<dbReference type="InterPro" id="IPR036236">
    <property type="entry name" value="Znf_C2H2_sf"/>
</dbReference>
<evidence type="ECO:0000256" key="1">
    <source>
        <dbReference type="ARBA" id="ARBA00022723"/>
    </source>
</evidence>
<evidence type="ECO:0000313" key="8">
    <source>
        <dbReference type="EMBL" id="KAJ4429122.1"/>
    </source>
</evidence>
<feature type="compositionally biased region" description="Polar residues" evidence="6">
    <location>
        <begin position="31"/>
        <end position="40"/>
    </location>
</feature>
<dbReference type="PROSITE" id="PS50157">
    <property type="entry name" value="ZINC_FINGER_C2H2_2"/>
    <property type="match status" value="2"/>
</dbReference>
<dbReference type="SMART" id="SM00355">
    <property type="entry name" value="ZnF_C2H2"/>
    <property type="match status" value="3"/>
</dbReference>
<dbReference type="Proteomes" id="UP001148838">
    <property type="component" value="Unassembled WGS sequence"/>
</dbReference>
<feature type="domain" description="C2H2-type" evidence="7">
    <location>
        <begin position="409"/>
        <end position="433"/>
    </location>
</feature>
<keyword evidence="4" id="KW-0862">Zinc</keyword>
<proteinExistence type="predicted"/>
<evidence type="ECO:0000256" key="5">
    <source>
        <dbReference type="PROSITE-ProRule" id="PRU00042"/>
    </source>
</evidence>
<evidence type="ECO:0000256" key="2">
    <source>
        <dbReference type="ARBA" id="ARBA00022737"/>
    </source>
</evidence>
<keyword evidence="9" id="KW-1185">Reference proteome</keyword>
<comment type="caution">
    <text evidence="8">The sequence shown here is derived from an EMBL/GenBank/DDBJ whole genome shotgun (WGS) entry which is preliminary data.</text>
</comment>
<accession>A0ABQ8S5H9</accession>
<dbReference type="Pfam" id="PF00096">
    <property type="entry name" value="zf-C2H2"/>
    <property type="match status" value="2"/>
</dbReference>
<feature type="domain" description="C2H2-type" evidence="7">
    <location>
        <begin position="381"/>
        <end position="408"/>
    </location>
</feature>
<gene>
    <name evidence="8" type="ORF">ANN_26123</name>
</gene>
<dbReference type="PANTHER" id="PTHR24409">
    <property type="entry name" value="ZINC FINGER PROTEIN 142"/>
    <property type="match status" value="1"/>
</dbReference>
<evidence type="ECO:0000256" key="6">
    <source>
        <dbReference type="SAM" id="MobiDB-lite"/>
    </source>
</evidence>
<organism evidence="8 9">
    <name type="scientific">Periplaneta americana</name>
    <name type="common">American cockroach</name>
    <name type="synonym">Blatta americana</name>
    <dbReference type="NCBI Taxonomy" id="6978"/>
    <lineage>
        <taxon>Eukaryota</taxon>
        <taxon>Metazoa</taxon>
        <taxon>Ecdysozoa</taxon>
        <taxon>Arthropoda</taxon>
        <taxon>Hexapoda</taxon>
        <taxon>Insecta</taxon>
        <taxon>Pterygota</taxon>
        <taxon>Neoptera</taxon>
        <taxon>Polyneoptera</taxon>
        <taxon>Dictyoptera</taxon>
        <taxon>Blattodea</taxon>
        <taxon>Blattoidea</taxon>
        <taxon>Blattidae</taxon>
        <taxon>Blattinae</taxon>
        <taxon>Periplaneta</taxon>
    </lineage>
</organism>
<keyword evidence="3 5" id="KW-0863">Zinc-finger</keyword>
<evidence type="ECO:0000259" key="7">
    <source>
        <dbReference type="PROSITE" id="PS50157"/>
    </source>
</evidence>
<evidence type="ECO:0000313" key="9">
    <source>
        <dbReference type="Proteomes" id="UP001148838"/>
    </source>
</evidence>
<protein>
    <recommendedName>
        <fullName evidence="7">C2H2-type domain-containing protein</fullName>
    </recommendedName>
</protein>
<keyword evidence="1" id="KW-0479">Metal-binding</keyword>
<dbReference type="Gene3D" id="3.30.160.60">
    <property type="entry name" value="Classic Zinc Finger"/>
    <property type="match status" value="2"/>
</dbReference>
<dbReference type="PANTHER" id="PTHR24409:SF295">
    <property type="entry name" value="AZ2-RELATED"/>
    <property type="match status" value="1"/>
</dbReference>
<sequence length="490" mass="55992">MANTSEQKYPEDKDSAPMSFDSEDSDKGEESTMNLKTSDCQIEKSMGNDHASAETQNVNVSEDLKRSSRTKYNLRTAIKQPYKHDLYFETLYGKGKYCIDIKEKMEDTKNYDNDKNEERENINTASGLQNLLKPQVVKNTTEKTNNHICNMIQQEENHSSLLNFCLSPSEKTDFKSKISDECRTVFTTGKKSSQNNEQTNKIHNLRNNSSNINIKKDKTEMKINSENIKIESQSQNMNESCVVINIPRVLANENAFTSTLNTALEELKATTTSLQQTKANTTYILNLQQQAALVGVNHIQKPYETQAEDKGQTFSNVGSILQNLLSKSEDVSSLNKGRAQVPIAPKNEDFSKSERESLSTISNAPDLANCSTIGMRRSALHACPFCEKKFDRPWVLKGHLRLHTGERPFECPVCHKSFADRSNLRAHQRTRNHHQWQWYCPMCSKAFSQRRYMERHRAEACRKYRLNQRRIAGLTQSLVDLYRGSAITEL</sequence>
<dbReference type="PROSITE" id="PS00028">
    <property type="entry name" value="ZINC_FINGER_C2H2_1"/>
    <property type="match status" value="2"/>
</dbReference>
<name>A0ABQ8S5H9_PERAM</name>
<evidence type="ECO:0000256" key="3">
    <source>
        <dbReference type="ARBA" id="ARBA00022771"/>
    </source>
</evidence>
<evidence type="ECO:0000256" key="4">
    <source>
        <dbReference type="ARBA" id="ARBA00022833"/>
    </source>
</evidence>
<dbReference type="InterPro" id="IPR013087">
    <property type="entry name" value="Znf_C2H2_type"/>
</dbReference>